<dbReference type="InterPro" id="IPR003812">
    <property type="entry name" value="Fido"/>
</dbReference>
<dbReference type="STRING" id="331678.Cphamn1_0890"/>
<dbReference type="PROSITE" id="PS51459">
    <property type="entry name" value="FIDO"/>
    <property type="match status" value="1"/>
</dbReference>
<name>B3EPF7_CHLPB</name>
<dbReference type="KEGG" id="cpb:Cphamn1_0890"/>
<feature type="domain" description="Fido" evidence="3">
    <location>
        <begin position="291"/>
        <end position="451"/>
    </location>
</feature>
<feature type="active site" evidence="1">
    <location>
        <position position="378"/>
    </location>
</feature>
<dbReference type="AlphaFoldDB" id="B3EPF7"/>
<dbReference type="Gene3D" id="1.10.3290.10">
    <property type="entry name" value="Fido-like domain"/>
    <property type="match status" value="1"/>
</dbReference>
<feature type="binding site" evidence="2">
    <location>
        <begin position="382"/>
        <end position="389"/>
    </location>
    <ligand>
        <name>ATP</name>
        <dbReference type="ChEBI" id="CHEBI:30616"/>
    </ligand>
</feature>
<dbReference type="GO" id="GO:0005524">
    <property type="term" value="F:ATP binding"/>
    <property type="evidence" value="ECO:0007669"/>
    <property type="project" value="UniProtKB-KW"/>
</dbReference>
<evidence type="ECO:0000256" key="1">
    <source>
        <dbReference type="PIRSR" id="PIRSR640198-1"/>
    </source>
</evidence>
<gene>
    <name evidence="4" type="ordered locus">Cphamn1_0890</name>
</gene>
<sequence length="555" mass="63227">MGLSVMLHLLRYRELVVVHYSGVPCALHLQHAQQSLNVGSTIMPDKIPTIAEACITIDSHRSWIGYAALQHALGCEAPLRERCAVSSGHVHGSVRLDKGIRLYDQRYRPNNDVAGHLFFSLKHETLDLLVLKEILVCLGGETITEIVQTYRQKQLARKLWFLYEWLTAERLPLDDAETRIRYVPILDSTHYFTGSNRPSARHRIIDNLPGNRSFCPLIHKTAVLQKFIALDLSDKVRKVMGRASRDVWRRAASFLLLADSRASFAIEGERPPRNRIERWAQVIQKSGNRPLSMTEILNMHGALIQDHRFVTAGFRTEGVFLGERDRNGEPQPEFIGARPQDIESLVKGLVDSHRIMAEASIDPVIHAAAIAFGLVFIHPFEDGNGRMHRALIHQILTERSFAPPGIVFPVSAVILERIEEYQRILREYSSPLMHSIQWQPTEKGNIEVLNDTADLYRYGNYTAIAEFLYHAVEQTISELLPKEVHYLTCYDKARKAIGNRIDMPANQIRNLIMFITQNDMKLPLRRRQKEFAALSDEEVLAIESDVAQAFSVQEK</sequence>
<dbReference type="InterPro" id="IPR036597">
    <property type="entry name" value="Fido-like_dom_sf"/>
</dbReference>
<protein>
    <submittedName>
        <fullName evidence="4">Filamentation induced by cAMP protein Fic</fullName>
    </submittedName>
</protein>
<dbReference type="EMBL" id="CP001101">
    <property type="protein sequence ID" value="ACE03835.1"/>
    <property type="molecule type" value="Genomic_DNA"/>
</dbReference>
<dbReference type="PANTHER" id="PTHR13504:SF38">
    <property type="entry name" value="FIDO DOMAIN-CONTAINING PROTEIN"/>
    <property type="match status" value="1"/>
</dbReference>
<keyword evidence="2" id="KW-0547">Nucleotide-binding</keyword>
<dbReference type="Pfam" id="PF02661">
    <property type="entry name" value="Fic"/>
    <property type="match status" value="1"/>
</dbReference>
<evidence type="ECO:0000259" key="3">
    <source>
        <dbReference type="PROSITE" id="PS51459"/>
    </source>
</evidence>
<organism evidence="4">
    <name type="scientific">Chlorobium phaeobacteroides (strain BS1)</name>
    <dbReference type="NCBI Taxonomy" id="331678"/>
    <lineage>
        <taxon>Bacteria</taxon>
        <taxon>Pseudomonadati</taxon>
        <taxon>Chlorobiota</taxon>
        <taxon>Chlorobiia</taxon>
        <taxon>Chlorobiales</taxon>
        <taxon>Chlorobiaceae</taxon>
        <taxon>Chlorobium/Pelodictyon group</taxon>
        <taxon>Chlorobium</taxon>
    </lineage>
</organism>
<keyword evidence="2" id="KW-0067">ATP-binding</keyword>
<dbReference type="eggNOG" id="COG3177">
    <property type="taxonomic scope" value="Bacteria"/>
</dbReference>
<dbReference type="PANTHER" id="PTHR13504">
    <property type="entry name" value="FIDO DOMAIN-CONTAINING PROTEIN DDB_G0283145"/>
    <property type="match status" value="1"/>
</dbReference>
<accession>B3EPF7</accession>
<dbReference type="HOGENOM" id="CLU_042149_0_0_10"/>
<dbReference type="SUPFAM" id="SSF140931">
    <property type="entry name" value="Fic-like"/>
    <property type="match status" value="1"/>
</dbReference>
<evidence type="ECO:0000313" key="4">
    <source>
        <dbReference type="EMBL" id="ACE03835.1"/>
    </source>
</evidence>
<reference evidence="4" key="1">
    <citation type="submission" date="2008-06" db="EMBL/GenBank/DDBJ databases">
        <title>Complete sequence of Chlorobium phaeobacteroides BS1.</title>
        <authorList>
            <consortium name="US DOE Joint Genome Institute"/>
            <person name="Lucas S."/>
            <person name="Copeland A."/>
            <person name="Lapidus A."/>
            <person name="Glavina del Rio T."/>
            <person name="Dalin E."/>
            <person name="Tice H."/>
            <person name="Bruce D."/>
            <person name="Goodwin L."/>
            <person name="Pitluck S."/>
            <person name="Schmutz J."/>
            <person name="Larimer F."/>
            <person name="Land M."/>
            <person name="Hauser L."/>
            <person name="Kyrpides N."/>
            <person name="Ovchinnikova G."/>
            <person name="Li T."/>
            <person name="Liu Z."/>
            <person name="Zhao F."/>
            <person name="Overmann J."/>
            <person name="Bryant D.A."/>
            <person name="Richardson P."/>
        </authorList>
    </citation>
    <scope>NUCLEOTIDE SEQUENCE [LARGE SCALE GENOMIC DNA]</scope>
    <source>
        <strain evidence="4">BS1</strain>
    </source>
</reference>
<evidence type="ECO:0000256" key="2">
    <source>
        <dbReference type="PIRSR" id="PIRSR640198-2"/>
    </source>
</evidence>
<proteinExistence type="predicted"/>
<dbReference type="InterPro" id="IPR040198">
    <property type="entry name" value="Fido_containing"/>
</dbReference>